<evidence type="ECO:0000256" key="4">
    <source>
        <dbReference type="ARBA" id="ARBA00022801"/>
    </source>
</evidence>
<evidence type="ECO:0000256" key="6">
    <source>
        <dbReference type="ARBA" id="ARBA00023049"/>
    </source>
</evidence>
<dbReference type="GO" id="GO:0046872">
    <property type="term" value="F:metal ion binding"/>
    <property type="evidence" value="ECO:0007669"/>
    <property type="project" value="UniProtKB-KW"/>
</dbReference>
<keyword evidence="5" id="KW-0862">Zinc</keyword>
<dbReference type="Pfam" id="PF01447">
    <property type="entry name" value="Peptidase_M4"/>
    <property type="match status" value="1"/>
</dbReference>
<comment type="similarity">
    <text evidence="1">Belongs to the peptidase M4 family.</text>
</comment>
<dbReference type="VEuPathDB" id="FungiDB:PV08_06094"/>
<evidence type="ECO:0000256" key="2">
    <source>
        <dbReference type="ARBA" id="ARBA00022670"/>
    </source>
</evidence>
<dbReference type="GeneID" id="27333177"/>
<dbReference type="PANTHER" id="PTHR43579">
    <property type="match status" value="1"/>
</dbReference>
<dbReference type="RefSeq" id="XP_016236259.1">
    <property type="nucleotide sequence ID" value="XM_016380432.1"/>
</dbReference>
<evidence type="ECO:0000259" key="8">
    <source>
        <dbReference type="Pfam" id="PF02868"/>
    </source>
</evidence>
<dbReference type="GO" id="GO:0006508">
    <property type="term" value="P:proteolysis"/>
    <property type="evidence" value="ECO:0007669"/>
    <property type="project" value="UniProtKB-KW"/>
</dbReference>
<dbReference type="InterPro" id="IPR052759">
    <property type="entry name" value="Metalloprotease_M4"/>
</dbReference>
<proteinExistence type="inferred from homology"/>
<evidence type="ECO:0000256" key="3">
    <source>
        <dbReference type="ARBA" id="ARBA00022723"/>
    </source>
</evidence>
<evidence type="ECO:0008006" key="11">
    <source>
        <dbReference type="Google" id="ProtNLM"/>
    </source>
</evidence>
<sequence>MCHFVPAYILQHIAESESAPEEARQVALRTLSADQDFRQQRVQALTSGGAPTLPEDSVPAAQTPIVSLGFVPPGILEHIAQSELLDDETRESAKATLRSDVKIREQRAALVGAAARDEPHQPEAASLVLRRAVYDGHNLPSLPGTVARVEGAERTRDRQVNNVYDGVGITVKFFHTVFGRNAVDGNGRTPIVTVHHDPDTRNPLGYNNAFWNSRQFAFGDGDGIIFDYFTDSLDVVAHELTHAITEYTAKLHYVREAGGLNESISDIFGALVEQWHFNQTAAEADWLTGQNLFSIGIKGAALRNIANPGTAFDDPILGRDRQIAHYSQYNDDLDVHITSGIPNRAFYLVAIGFGGYAFQKAGKIWYETLIDPRVKRPDGLTTFKEWADVTVDQATRLFGASDAIIVRNAWVSVGVLH</sequence>
<dbReference type="Gene3D" id="3.10.170.10">
    <property type="match status" value="1"/>
</dbReference>
<reference evidence="9 10" key="1">
    <citation type="submission" date="2015-01" db="EMBL/GenBank/DDBJ databases">
        <title>The Genome Sequence of Exophiala spinifera CBS89968.</title>
        <authorList>
            <consortium name="The Broad Institute Genomics Platform"/>
            <person name="Cuomo C."/>
            <person name="de Hoog S."/>
            <person name="Gorbushina A."/>
            <person name="Stielow B."/>
            <person name="Teixiera M."/>
            <person name="Abouelleil A."/>
            <person name="Chapman S.B."/>
            <person name="Priest M."/>
            <person name="Young S.K."/>
            <person name="Wortman J."/>
            <person name="Nusbaum C."/>
            <person name="Birren B."/>
        </authorList>
    </citation>
    <scope>NUCLEOTIDE SEQUENCE [LARGE SCALE GENOMIC DNA]</scope>
    <source>
        <strain evidence="9 10">CBS 89968</strain>
    </source>
</reference>
<protein>
    <recommendedName>
        <fullName evidence="11">Neutral metalloproteinase</fullName>
    </recommendedName>
</protein>
<dbReference type="InterPro" id="IPR001570">
    <property type="entry name" value="Peptidase_M4_C_domain"/>
</dbReference>
<evidence type="ECO:0000256" key="1">
    <source>
        <dbReference type="ARBA" id="ARBA00009388"/>
    </source>
</evidence>
<evidence type="ECO:0000313" key="9">
    <source>
        <dbReference type="EMBL" id="KIW16043.1"/>
    </source>
</evidence>
<keyword evidence="2" id="KW-0645">Protease</keyword>
<dbReference type="Gene3D" id="1.10.390.10">
    <property type="entry name" value="Neutral Protease Domain 2"/>
    <property type="match status" value="1"/>
</dbReference>
<accession>A0A0D2BAS2</accession>
<feature type="domain" description="Peptidase M4 C-terminal" evidence="8">
    <location>
        <begin position="249"/>
        <end position="415"/>
    </location>
</feature>
<feature type="domain" description="Peptidase M4" evidence="7">
    <location>
        <begin position="166"/>
        <end position="246"/>
    </location>
</feature>
<dbReference type="InterPro" id="IPR027268">
    <property type="entry name" value="Peptidase_M4/M1_CTD_sf"/>
</dbReference>
<dbReference type="HOGENOM" id="CLU_008590_0_3_1"/>
<dbReference type="InterPro" id="IPR013856">
    <property type="entry name" value="Peptidase_M4_domain"/>
</dbReference>
<dbReference type="EMBL" id="KN847495">
    <property type="protein sequence ID" value="KIW16043.1"/>
    <property type="molecule type" value="Genomic_DNA"/>
</dbReference>
<name>A0A0D2BAS2_9EURO</name>
<dbReference type="STRING" id="91928.A0A0D2BAS2"/>
<dbReference type="OrthoDB" id="5332336at2759"/>
<organism evidence="9 10">
    <name type="scientific">Exophiala spinifera</name>
    <dbReference type="NCBI Taxonomy" id="91928"/>
    <lineage>
        <taxon>Eukaryota</taxon>
        <taxon>Fungi</taxon>
        <taxon>Dikarya</taxon>
        <taxon>Ascomycota</taxon>
        <taxon>Pezizomycotina</taxon>
        <taxon>Eurotiomycetes</taxon>
        <taxon>Chaetothyriomycetidae</taxon>
        <taxon>Chaetothyriales</taxon>
        <taxon>Herpotrichiellaceae</taxon>
        <taxon>Exophiala</taxon>
    </lineage>
</organism>
<gene>
    <name evidence="9" type="ORF">PV08_06094</name>
</gene>
<dbReference type="Pfam" id="PF02868">
    <property type="entry name" value="Peptidase_M4_C"/>
    <property type="match status" value="1"/>
</dbReference>
<dbReference type="CDD" id="cd09597">
    <property type="entry name" value="M4_TLP"/>
    <property type="match status" value="1"/>
</dbReference>
<dbReference type="InterPro" id="IPR023612">
    <property type="entry name" value="Peptidase_M4"/>
</dbReference>
<keyword evidence="3" id="KW-0479">Metal-binding</keyword>
<dbReference type="GO" id="GO:0004222">
    <property type="term" value="F:metalloendopeptidase activity"/>
    <property type="evidence" value="ECO:0007669"/>
    <property type="project" value="InterPro"/>
</dbReference>
<keyword evidence="10" id="KW-1185">Reference proteome</keyword>
<dbReference type="SUPFAM" id="SSF55486">
    <property type="entry name" value="Metalloproteases ('zincins'), catalytic domain"/>
    <property type="match status" value="1"/>
</dbReference>
<dbReference type="PANTHER" id="PTHR43579:SF1">
    <property type="entry name" value="NEUTRAL METALLOPROTEINASE"/>
    <property type="match status" value="1"/>
</dbReference>
<evidence type="ECO:0000313" key="10">
    <source>
        <dbReference type="Proteomes" id="UP000053328"/>
    </source>
</evidence>
<evidence type="ECO:0000256" key="5">
    <source>
        <dbReference type="ARBA" id="ARBA00022833"/>
    </source>
</evidence>
<keyword evidence="4" id="KW-0378">Hydrolase</keyword>
<dbReference type="AlphaFoldDB" id="A0A0D2BAS2"/>
<keyword evidence="6" id="KW-0482">Metalloprotease</keyword>
<dbReference type="Proteomes" id="UP000053328">
    <property type="component" value="Unassembled WGS sequence"/>
</dbReference>
<dbReference type="PRINTS" id="PR00730">
    <property type="entry name" value="THERMOLYSIN"/>
</dbReference>
<evidence type="ECO:0000259" key="7">
    <source>
        <dbReference type="Pfam" id="PF01447"/>
    </source>
</evidence>